<evidence type="ECO:0000256" key="1">
    <source>
        <dbReference type="SAM" id="SignalP"/>
    </source>
</evidence>
<reference evidence="3 4" key="1">
    <citation type="submission" date="2023-03" db="EMBL/GenBank/DDBJ databases">
        <title>Draft genome sequence of Thalassotalea insulae KCTC 62186T.</title>
        <authorList>
            <person name="Sawabe T."/>
        </authorList>
    </citation>
    <scope>NUCLEOTIDE SEQUENCE [LARGE SCALE GENOMIC DNA]</scope>
    <source>
        <strain evidence="3 4">KCTC 62186</strain>
    </source>
</reference>
<dbReference type="SUPFAM" id="SSF52096">
    <property type="entry name" value="ClpP/crotonase"/>
    <property type="match status" value="1"/>
</dbReference>
<accession>A0ABQ6GSX5</accession>
<dbReference type="SMART" id="SM00245">
    <property type="entry name" value="TSPc"/>
    <property type="match status" value="1"/>
</dbReference>
<keyword evidence="1" id="KW-0732">Signal</keyword>
<dbReference type="PANTHER" id="PTHR11261:SF3">
    <property type="entry name" value="RETINOL-BINDING PROTEIN 3"/>
    <property type="match status" value="1"/>
</dbReference>
<dbReference type="InterPro" id="IPR005151">
    <property type="entry name" value="Tail-specific_protease"/>
</dbReference>
<keyword evidence="4" id="KW-1185">Reference proteome</keyword>
<feature type="chain" id="PRO_5046968932" evidence="1">
    <location>
        <begin position="24"/>
        <end position="324"/>
    </location>
</feature>
<name>A0ABQ6GSX5_9GAMM</name>
<evidence type="ECO:0000313" key="4">
    <source>
        <dbReference type="Proteomes" id="UP001157186"/>
    </source>
</evidence>
<dbReference type="PANTHER" id="PTHR11261">
    <property type="entry name" value="INTERPHOTORECEPTOR RETINOID-BINDING PROTEIN"/>
    <property type="match status" value="1"/>
</dbReference>
<sequence>MKNIIKFLLIGLSLSAVNIYALAQGNEDGTLSQQKISKIIHKTIDALEHHYLFPEKARLATKVLTYHLLSGEFYQTSQPAELAEKLRVLLRQSTGDNYFDVIEHNSRLAIDQQTNKEQSNGLQFRTLQAEILSGNIGYLKFERYYSLGVAKRDVDNAFHYLSDVQAMIIDLRTVDRGALPLAQYLSSFFVEPGTNLSDIAYQQQTKMTPLLAIEHNDYARFRQNFPVYILNSAFVAGAWEFFSYTLKHFDKAVIVGEQTIGFGYLTKPIKVSEYFTISMPCALTQHPVTHANWEQFGVTPDFNVDAGASFDVAYKLAKSYLNQD</sequence>
<dbReference type="InterPro" id="IPR029045">
    <property type="entry name" value="ClpP/crotonase-like_dom_sf"/>
</dbReference>
<dbReference type="Pfam" id="PF03572">
    <property type="entry name" value="Peptidase_S41"/>
    <property type="match status" value="1"/>
</dbReference>
<feature type="signal peptide" evidence="1">
    <location>
        <begin position="1"/>
        <end position="23"/>
    </location>
</feature>
<proteinExistence type="predicted"/>
<evidence type="ECO:0000313" key="3">
    <source>
        <dbReference type="EMBL" id="GLX78264.1"/>
    </source>
</evidence>
<dbReference type="Gene3D" id="3.90.226.10">
    <property type="entry name" value="2-enoyl-CoA Hydratase, Chain A, domain 1"/>
    <property type="match status" value="1"/>
</dbReference>
<organism evidence="3 4">
    <name type="scientific">Thalassotalea insulae</name>
    <dbReference type="NCBI Taxonomy" id="2056778"/>
    <lineage>
        <taxon>Bacteria</taxon>
        <taxon>Pseudomonadati</taxon>
        <taxon>Pseudomonadota</taxon>
        <taxon>Gammaproteobacteria</taxon>
        <taxon>Alteromonadales</taxon>
        <taxon>Colwelliaceae</taxon>
        <taxon>Thalassotalea</taxon>
    </lineage>
</organism>
<dbReference type="RefSeq" id="WP_284244151.1">
    <property type="nucleotide sequence ID" value="NZ_BSST01000001.1"/>
</dbReference>
<dbReference type="EMBL" id="BSST01000001">
    <property type="protein sequence ID" value="GLX78264.1"/>
    <property type="molecule type" value="Genomic_DNA"/>
</dbReference>
<gene>
    <name evidence="3" type="ORF">tinsulaeT_16040</name>
</gene>
<dbReference type="Pfam" id="PF11918">
    <property type="entry name" value="Peptidase_S41_N"/>
    <property type="match status" value="1"/>
</dbReference>
<evidence type="ECO:0000259" key="2">
    <source>
        <dbReference type="SMART" id="SM00245"/>
    </source>
</evidence>
<comment type="caution">
    <text evidence="3">The sequence shown here is derived from an EMBL/GenBank/DDBJ whole genome shotgun (WGS) entry which is preliminary data.</text>
</comment>
<protein>
    <submittedName>
        <fullName evidence="3">Interphotoreceptor retinoid-binding protein</fullName>
    </submittedName>
</protein>
<dbReference type="Gene3D" id="3.30.750.44">
    <property type="match status" value="1"/>
</dbReference>
<dbReference type="Proteomes" id="UP001157186">
    <property type="component" value="Unassembled WGS sequence"/>
</dbReference>
<feature type="domain" description="Tail specific protease" evidence="2">
    <location>
        <begin position="115"/>
        <end position="305"/>
    </location>
</feature>